<dbReference type="AlphaFoldDB" id="A0AA38WTX5"/>
<dbReference type="EMBL" id="JARYMX010000002">
    <property type="protein sequence ID" value="KAJ9563361.1"/>
    <property type="molecule type" value="Genomic_DNA"/>
</dbReference>
<evidence type="ECO:0000256" key="1">
    <source>
        <dbReference type="SAM" id="MobiDB-lite"/>
    </source>
</evidence>
<dbReference type="InterPro" id="IPR009291">
    <property type="entry name" value="Vps62"/>
</dbReference>
<dbReference type="PANTHER" id="PTHR48152">
    <property type="entry name" value="F1C9.34 PROTEIN"/>
    <property type="match status" value="1"/>
</dbReference>
<reference evidence="2" key="1">
    <citation type="submission" date="2023-03" db="EMBL/GenBank/DDBJ databases">
        <title>Chromosome-scale reference genome and RAD-based genetic map of yellow starthistle (Centaurea solstitialis) reveal putative structural variation and QTLs associated with invader traits.</title>
        <authorList>
            <person name="Reatini B."/>
            <person name="Cang F.A."/>
            <person name="Jiang Q."/>
            <person name="Mckibben M.T.W."/>
            <person name="Barker M.S."/>
            <person name="Rieseberg L.H."/>
            <person name="Dlugosch K.M."/>
        </authorList>
    </citation>
    <scope>NUCLEOTIDE SEQUENCE</scope>
    <source>
        <strain evidence="2">CAN-66</strain>
        <tissue evidence="2">Leaf</tissue>
    </source>
</reference>
<evidence type="ECO:0008006" key="4">
    <source>
        <dbReference type="Google" id="ProtNLM"/>
    </source>
</evidence>
<keyword evidence="3" id="KW-1185">Reference proteome</keyword>
<gene>
    <name evidence="2" type="ORF">OSB04_008521</name>
</gene>
<dbReference type="PANTHER" id="PTHR48152:SF3">
    <property type="entry name" value="DUF946 FAMILY PROTEIN (DUF946)"/>
    <property type="match status" value="1"/>
</dbReference>
<accession>A0AA38WTX5</accession>
<name>A0AA38WTX5_9ASTR</name>
<sequence>MVKDGERGIACGEVQVKTLGLGHMLIGDPTAEIEGRYIAQNIIKRLTRGKVGTKYLQDEEEAIGNTNHAQISFTSTQLSSRPRLGPYKPSFSMSEIKVPIGLQGPSHVRITLVLSGSFNVNSFIFENTLGGGFATGTIDIGGLQVCQISSFNKIWATHEGGLDNLGATFYEPSPVPEGYFMLGHYSQCNNKPLFGWVLAAKPNANDPTSLAMPTDYSLVWSSDSQQIKQDNIGYIWFPVAPDGYRAVGYVVTTSPEKPSSEIIRCVRSDLTEVIEIDRWIWGLKNEIDPNTLNVYGSRPKERGVQAMAISTGSFLVNGGSADMSLLYCLKNTKNTLLAMPNLSQIEALIQAYSPVIYFHPNEKYLPSSVNWYFQNGVLLYQKGLESKPSQVEPDGSNLPQGGSNDDSYWLDLPSMTQLKSESKKPMFGATFTDIAVWVFYPFNGPARVKLEVLSVPLGKIGEHIGDWEHLTLRVSNFDGSLKNVYFSEHSGGTLVDAPDLEFETGNKPVAYASLNGHAFYAKPGLVIQGNGGNGIRNDTAKGKAVMDTGVRAVVVAADHLTTVVAEPSWLNYSYKWGPKISYQVVKEMEKVKRVLPGRLKEAFEKVVKGIPNEVLGEEGPSGPKMKNNWNGDEKY</sequence>
<dbReference type="Pfam" id="PF06101">
    <property type="entry name" value="Vps62"/>
    <property type="match status" value="1"/>
</dbReference>
<dbReference type="Proteomes" id="UP001172457">
    <property type="component" value="Chromosome 2"/>
</dbReference>
<proteinExistence type="predicted"/>
<evidence type="ECO:0000313" key="3">
    <source>
        <dbReference type="Proteomes" id="UP001172457"/>
    </source>
</evidence>
<evidence type="ECO:0000313" key="2">
    <source>
        <dbReference type="EMBL" id="KAJ9563361.1"/>
    </source>
</evidence>
<comment type="caution">
    <text evidence="2">The sequence shown here is derived from an EMBL/GenBank/DDBJ whole genome shotgun (WGS) entry which is preliminary data.</text>
</comment>
<protein>
    <recommendedName>
        <fullName evidence="4">Vacuolar protein sorting-associated protein 62</fullName>
    </recommendedName>
</protein>
<feature type="region of interest" description="Disordered" evidence="1">
    <location>
        <begin position="614"/>
        <end position="635"/>
    </location>
</feature>
<organism evidence="2 3">
    <name type="scientific">Centaurea solstitialis</name>
    <name type="common">yellow star-thistle</name>
    <dbReference type="NCBI Taxonomy" id="347529"/>
    <lineage>
        <taxon>Eukaryota</taxon>
        <taxon>Viridiplantae</taxon>
        <taxon>Streptophyta</taxon>
        <taxon>Embryophyta</taxon>
        <taxon>Tracheophyta</taxon>
        <taxon>Spermatophyta</taxon>
        <taxon>Magnoliopsida</taxon>
        <taxon>eudicotyledons</taxon>
        <taxon>Gunneridae</taxon>
        <taxon>Pentapetalae</taxon>
        <taxon>asterids</taxon>
        <taxon>campanulids</taxon>
        <taxon>Asterales</taxon>
        <taxon>Asteraceae</taxon>
        <taxon>Carduoideae</taxon>
        <taxon>Cardueae</taxon>
        <taxon>Centaureinae</taxon>
        <taxon>Centaurea</taxon>
    </lineage>
</organism>